<dbReference type="GO" id="GO:0004519">
    <property type="term" value="F:endonuclease activity"/>
    <property type="evidence" value="ECO:0007669"/>
    <property type="project" value="UniProtKB-KW"/>
</dbReference>
<dbReference type="Proteomes" id="UP001199314">
    <property type="component" value="Unassembled WGS sequence"/>
</dbReference>
<evidence type="ECO:0000259" key="1">
    <source>
        <dbReference type="Pfam" id="PF03372"/>
    </source>
</evidence>
<keyword evidence="2" id="KW-0540">Nuclease</keyword>
<dbReference type="EMBL" id="JAIQZE010000006">
    <property type="protein sequence ID" value="MBZ9778756.1"/>
    <property type="molecule type" value="Genomic_DNA"/>
</dbReference>
<sequence>MKESIPSIEANVKLNENCNINLYALHPEPPSPTEAETSTNRDAELLIVAKRVKELDEPVIVFGVLNDVAWSRSTRLFRKISGLLDPRIGRGRFSTFHAQYNLLRWPLDHLFHSSDFSLNEIKVLPDIGSDHFPIYAKLEINAFAKEIQQENEATSKEKVMADENIEKAFQKTFVKIPI</sequence>
<name>A0ABS7XL04_9FLAO</name>
<evidence type="ECO:0000313" key="3">
    <source>
        <dbReference type="Proteomes" id="UP001199314"/>
    </source>
</evidence>
<keyword evidence="2" id="KW-0378">Hydrolase</keyword>
<dbReference type="InterPro" id="IPR036691">
    <property type="entry name" value="Endo/exonu/phosph_ase_sf"/>
</dbReference>
<accession>A0ABS7XL04</accession>
<dbReference type="InterPro" id="IPR005135">
    <property type="entry name" value="Endo/exonuclease/phosphatase"/>
</dbReference>
<evidence type="ECO:0000313" key="2">
    <source>
        <dbReference type="EMBL" id="MBZ9778756.1"/>
    </source>
</evidence>
<dbReference type="Pfam" id="PF03372">
    <property type="entry name" value="Exo_endo_phos"/>
    <property type="match status" value="1"/>
</dbReference>
<reference evidence="3" key="1">
    <citation type="submission" date="2023-07" db="EMBL/GenBank/DDBJ databases">
        <title>Novel species isolated from saline lakes on Tibetan Plateau.</title>
        <authorList>
            <person name="Lu H."/>
        </authorList>
    </citation>
    <scope>NUCLEOTIDE SEQUENCE [LARGE SCALE GENOMIC DNA]</scope>
    <source>
        <strain evidence="3">CAK8W</strain>
    </source>
</reference>
<keyword evidence="2" id="KW-0255">Endonuclease</keyword>
<proteinExistence type="predicted"/>
<protein>
    <submittedName>
        <fullName evidence="2">Endonuclease/exonuclease/phosphatase family protein</fullName>
    </submittedName>
</protein>
<dbReference type="Gene3D" id="3.60.10.10">
    <property type="entry name" value="Endonuclease/exonuclease/phosphatase"/>
    <property type="match status" value="1"/>
</dbReference>
<comment type="caution">
    <text evidence="2">The sequence shown here is derived from an EMBL/GenBank/DDBJ whole genome shotgun (WGS) entry which is preliminary data.</text>
</comment>
<organism evidence="2 3">
    <name type="scientific">Psychroflexus longus</name>
    <dbReference type="NCBI Taxonomy" id="2873596"/>
    <lineage>
        <taxon>Bacteria</taxon>
        <taxon>Pseudomonadati</taxon>
        <taxon>Bacteroidota</taxon>
        <taxon>Flavobacteriia</taxon>
        <taxon>Flavobacteriales</taxon>
        <taxon>Flavobacteriaceae</taxon>
        <taxon>Psychroflexus</taxon>
    </lineage>
</organism>
<feature type="domain" description="Endonuclease/exonuclease/phosphatase" evidence="1">
    <location>
        <begin position="17"/>
        <end position="131"/>
    </location>
</feature>
<keyword evidence="3" id="KW-1185">Reference proteome</keyword>
<dbReference type="SUPFAM" id="SSF56219">
    <property type="entry name" value="DNase I-like"/>
    <property type="match status" value="1"/>
</dbReference>
<gene>
    <name evidence="2" type="ORF">LB452_07455</name>
</gene>